<feature type="region of interest" description="Disordered" evidence="1">
    <location>
        <begin position="1"/>
        <end position="59"/>
    </location>
</feature>
<comment type="caution">
    <text evidence="2">The sequence shown here is derived from an EMBL/GenBank/DDBJ whole genome shotgun (WGS) entry which is preliminary data.</text>
</comment>
<protein>
    <submittedName>
        <fullName evidence="2">Uncharacterized protein</fullName>
    </submittedName>
</protein>
<evidence type="ECO:0000256" key="1">
    <source>
        <dbReference type="SAM" id="MobiDB-lite"/>
    </source>
</evidence>
<feature type="compositionally biased region" description="Polar residues" evidence="1">
    <location>
        <begin position="18"/>
        <end position="39"/>
    </location>
</feature>
<evidence type="ECO:0000313" key="3">
    <source>
        <dbReference type="Proteomes" id="UP000760494"/>
    </source>
</evidence>
<organism evidence="2 3">
    <name type="scientific">Fusarium fujikuroi</name>
    <name type="common">Bakanae and foot rot disease fungus</name>
    <name type="synonym">Gibberella fujikuroi</name>
    <dbReference type="NCBI Taxonomy" id="5127"/>
    <lineage>
        <taxon>Eukaryota</taxon>
        <taxon>Fungi</taxon>
        <taxon>Dikarya</taxon>
        <taxon>Ascomycota</taxon>
        <taxon>Pezizomycotina</taxon>
        <taxon>Sordariomycetes</taxon>
        <taxon>Hypocreomycetidae</taxon>
        <taxon>Hypocreales</taxon>
        <taxon>Nectriaceae</taxon>
        <taxon>Fusarium</taxon>
        <taxon>Fusarium fujikuroi species complex</taxon>
    </lineage>
</organism>
<reference evidence="2" key="1">
    <citation type="submission" date="2019-05" db="EMBL/GenBank/DDBJ databases">
        <authorList>
            <person name="Piombo E."/>
        </authorList>
    </citation>
    <scope>NUCLEOTIDE SEQUENCE</scope>
    <source>
        <strain evidence="2">C2S</strain>
    </source>
</reference>
<dbReference type="EMBL" id="CABFJX010000423">
    <property type="protein sequence ID" value="VTT84025.1"/>
    <property type="molecule type" value="Genomic_DNA"/>
</dbReference>
<accession>A0A9Q9UH87</accession>
<dbReference type="AlphaFoldDB" id="A0A9Q9UH87"/>
<dbReference type="Proteomes" id="UP000760494">
    <property type="component" value="Unassembled WGS sequence"/>
</dbReference>
<evidence type="ECO:0000313" key="2">
    <source>
        <dbReference type="EMBL" id="VTT84025.1"/>
    </source>
</evidence>
<name>A0A9Q9UH87_FUSFU</name>
<proteinExistence type="predicted"/>
<feature type="region of interest" description="Disordered" evidence="1">
    <location>
        <begin position="455"/>
        <end position="503"/>
    </location>
</feature>
<sequence>MPRVKVLRSGREILVPDQPSQEDTSSAATALGTLSNNGIESDEEERSVTPAPVDAGNGANVDFPDLAQHMLGTIQDIVRDMGLDKGSTTYKAFAMDNIADGTYKGKLSSFLAKNHPEPERSLVPVGAFASNNERSTWDTHCPKIDGLWGKYVQSVEPLLGDDYDLSWLCKPSGPLVARLLVLWHYPTTNTPNKTFSHSMDQGNPSLRSQKYKIGLPDDVRTQDVNPIRVPYSHGVKPEWEKQFNNWDQIERLNYKFTVATCLDVPFVLVLGKQPFEVLKLAHRSRQWTLQALDIKLKAEHQMFQQPLRVYLSVSPGGNVKQVVIRCFHAEYAFYTPKLVHGAMMDFMWNLACEIAGVSVHNSTYFSFKVNSNSGRIFDSAKSEMKINATSMLHQLWKRELESDRQITMEEVEIYFASKIAAVPGLRQSIEDCAQQGESLLSPMWKLSRDRGAETLRDRNQKRNQLLPPPKAPARKRLKNENNDGGQSKKASHSWQMSTAGQAALAGQAKGRQTIANRMEAKYQALLNLHQIRQLEIARVSGTLTGSQSQAMTRLNAIKRYHDSDDRNNLTNSLARYTIFYHPIKYPRGVRFEGDGGPPQEVDPYANQDHPACVILLGSRLLRTSEQKNALAGPET</sequence>
<gene>
    <name evidence="2" type="ORF">C2S_12968</name>
</gene>